<feature type="transmembrane region" description="Helical" evidence="2">
    <location>
        <begin position="316"/>
        <end position="336"/>
    </location>
</feature>
<keyword evidence="2" id="KW-1133">Transmembrane helix</keyword>
<evidence type="ECO:0000256" key="2">
    <source>
        <dbReference type="SAM" id="Phobius"/>
    </source>
</evidence>
<feature type="transmembrane region" description="Helical" evidence="2">
    <location>
        <begin position="469"/>
        <end position="491"/>
    </location>
</feature>
<dbReference type="RefSeq" id="WP_167986544.1">
    <property type="nucleotide sequence ID" value="NZ_JAATEJ010000033.1"/>
</dbReference>
<feature type="transmembrane region" description="Helical" evidence="2">
    <location>
        <begin position="437"/>
        <end position="457"/>
    </location>
</feature>
<feature type="transmembrane region" description="Helical" evidence="2">
    <location>
        <begin position="511"/>
        <end position="532"/>
    </location>
</feature>
<keyword evidence="2" id="KW-0472">Membrane</keyword>
<feature type="transmembrane region" description="Helical" evidence="2">
    <location>
        <begin position="252"/>
        <end position="273"/>
    </location>
</feature>
<feature type="transmembrane region" description="Helical" evidence="2">
    <location>
        <begin position="66"/>
        <end position="87"/>
    </location>
</feature>
<feature type="transmembrane region" description="Helical" evidence="2">
    <location>
        <begin position="386"/>
        <end position="407"/>
    </location>
</feature>
<keyword evidence="2" id="KW-0812">Transmembrane</keyword>
<feature type="region of interest" description="Disordered" evidence="1">
    <location>
        <begin position="137"/>
        <end position="215"/>
    </location>
</feature>
<dbReference type="Proteomes" id="UP000734511">
    <property type="component" value="Unassembled WGS sequence"/>
</dbReference>
<evidence type="ECO:0000259" key="3">
    <source>
        <dbReference type="Pfam" id="PF13240"/>
    </source>
</evidence>
<dbReference type="EMBL" id="JAATEJ010000033">
    <property type="protein sequence ID" value="NJP47713.1"/>
    <property type="molecule type" value="Genomic_DNA"/>
</dbReference>
<feature type="compositionally biased region" description="Pro residues" evidence="1">
    <location>
        <begin position="556"/>
        <end position="566"/>
    </location>
</feature>
<name>A0ABX1A1J5_9ACTN</name>
<evidence type="ECO:0000313" key="4">
    <source>
        <dbReference type="EMBL" id="NJP47713.1"/>
    </source>
</evidence>
<feature type="transmembrane region" description="Helical" evidence="2">
    <location>
        <begin position="348"/>
        <end position="374"/>
    </location>
</feature>
<gene>
    <name evidence="4" type="ORF">HCN08_30545</name>
</gene>
<protein>
    <submittedName>
        <fullName evidence="4">Zinc ribbon domain-containing protein</fullName>
    </submittedName>
</protein>
<feature type="transmembrane region" description="Helical" evidence="2">
    <location>
        <begin position="285"/>
        <end position="304"/>
    </location>
</feature>
<dbReference type="InterPro" id="IPR026870">
    <property type="entry name" value="Zinc_ribbon_dom"/>
</dbReference>
<organism evidence="4 5">
    <name type="scientific">Actinacidiphila epipremni</name>
    <dbReference type="NCBI Taxonomy" id="2053013"/>
    <lineage>
        <taxon>Bacteria</taxon>
        <taxon>Bacillati</taxon>
        <taxon>Actinomycetota</taxon>
        <taxon>Actinomycetes</taxon>
        <taxon>Kitasatosporales</taxon>
        <taxon>Streptomycetaceae</taxon>
        <taxon>Actinacidiphila</taxon>
    </lineage>
</organism>
<comment type="caution">
    <text evidence="4">The sequence shown here is derived from an EMBL/GenBank/DDBJ whole genome shotgun (WGS) entry which is preliminary data.</text>
</comment>
<reference evidence="4 5" key="1">
    <citation type="submission" date="2020-03" db="EMBL/GenBank/DDBJ databases">
        <title>WGS of actinomycetes isolated from Thailand.</title>
        <authorList>
            <person name="Thawai C."/>
        </authorList>
    </citation>
    <scope>NUCLEOTIDE SEQUENCE [LARGE SCALE GENOMIC DNA]</scope>
    <source>
        <strain evidence="4 5">PRB2-1</strain>
    </source>
</reference>
<accession>A0ABX1A1J5</accession>
<evidence type="ECO:0000313" key="5">
    <source>
        <dbReference type="Proteomes" id="UP000734511"/>
    </source>
</evidence>
<dbReference type="Pfam" id="PF13240">
    <property type="entry name" value="Zn_Ribbon_1"/>
    <property type="match status" value="1"/>
</dbReference>
<sequence>MSYCPACGNPVPDAAARFCMKCGRELPGAVPTPTQISPAPPPPYVVGTPGPSPAAQFTGRVFAGNWSWAALAALVPAVVLLVVAGGLGTWSQHAFKSDEVGWSTRSRIALALTVQGLGGHLTVHDASRDSGFSGFGCASGDDDDDSGSGYYDDGTSGDDGDDYGDDGSSDYGDDGSDYGDDYGDDGSSDYGDDGSDFGDDYGDDGSDFGDDFGDDGSDFGDGTTTGFTQSYGYVQPAGYVERASSDCAARSAGLSVVPLSFTLVWLLALVLVLRAVRGRGAGPEAAVRVALLSAVASTVLALIAQPSLRDVEVHSGPWRVLVWSFLLSLAVALVVLDGPALRARFGAAYRVLGAALLGLLVTVLFAGVVVYAVAVGNHEHLEATGLVVTATILPNLGLAGLGLGWGAPFKVSESIGSHEMSRTYGLTRLNHFWDGSATPLAVLGGVLCALAIGLIAAARTRSRAEQFAVVGAFTAMFTVLVAIGGISSGGVDALDALYTGSGSHSHAGTEVSQALLFALLWSFGGVLVAPALRRLFGVAPPPPVYSAGGPQGAYGPPSPYAPPPFGAPHVPAQQAPPPAGPYDLGVVQPERLTEREEQERRDEGGGAHR</sequence>
<feature type="domain" description="Zinc-ribbon" evidence="3">
    <location>
        <begin position="3"/>
        <end position="26"/>
    </location>
</feature>
<feature type="compositionally biased region" description="Acidic residues" evidence="1">
    <location>
        <begin position="155"/>
        <end position="215"/>
    </location>
</feature>
<feature type="compositionally biased region" description="Basic and acidic residues" evidence="1">
    <location>
        <begin position="591"/>
        <end position="609"/>
    </location>
</feature>
<evidence type="ECO:0000256" key="1">
    <source>
        <dbReference type="SAM" id="MobiDB-lite"/>
    </source>
</evidence>
<proteinExistence type="predicted"/>
<keyword evidence="5" id="KW-1185">Reference proteome</keyword>
<feature type="region of interest" description="Disordered" evidence="1">
    <location>
        <begin position="549"/>
        <end position="609"/>
    </location>
</feature>